<dbReference type="GO" id="GO:0000287">
    <property type="term" value="F:magnesium ion binding"/>
    <property type="evidence" value="ECO:0007669"/>
    <property type="project" value="TreeGrafter"/>
</dbReference>
<proteinExistence type="predicted"/>
<comment type="subcellular location">
    <subcellularLocation>
        <location evidence="1">Cell membrane</location>
        <topology evidence="1">Multi-pass membrane protein</topology>
    </subcellularLocation>
</comment>
<name>A0A6A5QR96_AMPQU</name>
<dbReference type="GO" id="GO:0005886">
    <property type="term" value="C:plasma membrane"/>
    <property type="evidence" value="ECO:0007669"/>
    <property type="project" value="UniProtKB-SubCell"/>
</dbReference>
<keyword evidence="7" id="KW-1185">Reference proteome</keyword>
<dbReference type="GO" id="GO:0050897">
    <property type="term" value="F:cobalt ion binding"/>
    <property type="evidence" value="ECO:0007669"/>
    <property type="project" value="TreeGrafter"/>
</dbReference>
<evidence type="ECO:0000256" key="5">
    <source>
        <dbReference type="SAM" id="Phobius"/>
    </source>
</evidence>
<evidence type="ECO:0000256" key="1">
    <source>
        <dbReference type="ARBA" id="ARBA00004651"/>
    </source>
</evidence>
<evidence type="ECO:0000256" key="2">
    <source>
        <dbReference type="ARBA" id="ARBA00022692"/>
    </source>
</evidence>
<keyword evidence="2 5" id="KW-0812">Transmembrane</keyword>
<dbReference type="EMBL" id="ML979134">
    <property type="protein sequence ID" value="KAF1917913.1"/>
    <property type="molecule type" value="Genomic_DNA"/>
</dbReference>
<evidence type="ECO:0000313" key="7">
    <source>
        <dbReference type="Proteomes" id="UP000800096"/>
    </source>
</evidence>
<dbReference type="PANTHER" id="PTHR46494:SF1">
    <property type="entry name" value="CORA FAMILY METAL ION TRANSPORTER (EUROFUNG)"/>
    <property type="match status" value="1"/>
</dbReference>
<dbReference type="GO" id="GO:0015087">
    <property type="term" value="F:cobalt ion transmembrane transporter activity"/>
    <property type="evidence" value="ECO:0007669"/>
    <property type="project" value="TreeGrafter"/>
</dbReference>
<evidence type="ECO:0000256" key="3">
    <source>
        <dbReference type="ARBA" id="ARBA00022989"/>
    </source>
</evidence>
<sequence length="415" mass="46722">MCELFERQKIPSAFIAESLQNVSQSFSVQRHEGSTIVFFHLLVKTVDISEGQIVPQVPQTAISRPGGARAIPQGQSQANFTWVKSGFVLRIRKVAGRPPLSSWTTTSSSESTVIPRCLEPQVDMFCFGAPVTLRDRFQKFMNAASCKDILSDPYVLLEVVLAEMHKVMDQTGWAIADIFGKVEAQTLEMAKYPGRVTKKLLDFQGLHNLAKHNIFLRENCESALATVDDLRDHHKETCAEPPSSAQEATRQALKYQKTLFQSTQRRLESLDRRLGNIIQLSFNIVTQGDSRLMQSESQSMKTIAVMTLIFMPLSTVASVFGTEFMKVEDEPGHRLTVSRDFWLLWLIAAPLTIVVVVVWRVWYADAKGRLIDEIPREAERKLGWKTVRQTLLGSDIDDKAQYSVTTREISADGKV</sequence>
<accession>A0A6A5QR96</accession>
<keyword evidence="3 5" id="KW-1133">Transmembrane helix</keyword>
<evidence type="ECO:0000313" key="6">
    <source>
        <dbReference type="EMBL" id="KAF1917913.1"/>
    </source>
</evidence>
<protein>
    <submittedName>
        <fullName evidence="6">Uncharacterized protein</fullName>
    </submittedName>
</protein>
<dbReference type="PANTHER" id="PTHR46494">
    <property type="entry name" value="CORA FAMILY METAL ION TRANSPORTER (EUROFUNG)"/>
    <property type="match status" value="1"/>
</dbReference>
<dbReference type="OrthoDB" id="1046782at2759"/>
<dbReference type="Gene3D" id="1.20.58.340">
    <property type="entry name" value="Magnesium transport protein CorA, transmembrane region"/>
    <property type="match status" value="1"/>
</dbReference>
<feature type="transmembrane region" description="Helical" evidence="5">
    <location>
        <begin position="303"/>
        <end position="322"/>
    </location>
</feature>
<dbReference type="Proteomes" id="UP000800096">
    <property type="component" value="Unassembled WGS sequence"/>
</dbReference>
<reference evidence="6" key="1">
    <citation type="journal article" date="2020" name="Stud. Mycol.">
        <title>101 Dothideomycetes genomes: a test case for predicting lifestyles and emergence of pathogens.</title>
        <authorList>
            <person name="Haridas S."/>
            <person name="Albert R."/>
            <person name="Binder M."/>
            <person name="Bloem J."/>
            <person name="Labutti K."/>
            <person name="Salamov A."/>
            <person name="Andreopoulos B."/>
            <person name="Baker S."/>
            <person name="Barry K."/>
            <person name="Bills G."/>
            <person name="Bluhm B."/>
            <person name="Cannon C."/>
            <person name="Castanera R."/>
            <person name="Culley D."/>
            <person name="Daum C."/>
            <person name="Ezra D."/>
            <person name="Gonzalez J."/>
            <person name="Henrissat B."/>
            <person name="Kuo A."/>
            <person name="Liang C."/>
            <person name="Lipzen A."/>
            <person name="Lutzoni F."/>
            <person name="Magnuson J."/>
            <person name="Mondo S."/>
            <person name="Nolan M."/>
            <person name="Ohm R."/>
            <person name="Pangilinan J."/>
            <person name="Park H.-J."/>
            <person name="Ramirez L."/>
            <person name="Alfaro M."/>
            <person name="Sun H."/>
            <person name="Tritt A."/>
            <person name="Yoshinaga Y."/>
            <person name="Zwiers L.-H."/>
            <person name="Turgeon B."/>
            <person name="Goodwin S."/>
            <person name="Spatafora J."/>
            <person name="Crous P."/>
            <person name="Grigoriev I."/>
        </authorList>
    </citation>
    <scope>NUCLEOTIDE SEQUENCE</scope>
    <source>
        <strain evidence="6">HMLAC05119</strain>
    </source>
</reference>
<dbReference type="SUPFAM" id="SSF144083">
    <property type="entry name" value="Magnesium transport protein CorA, transmembrane region"/>
    <property type="match status" value="1"/>
</dbReference>
<dbReference type="GO" id="GO:0015095">
    <property type="term" value="F:magnesium ion transmembrane transporter activity"/>
    <property type="evidence" value="ECO:0007669"/>
    <property type="project" value="TreeGrafter"/>
</dbReference>
<feature type="transmembrane region" description="Helical" evidence="5">
    <location>
        <begin position="342"/>
        <end position="362"/>
    </location>
</feature>
<evidence type="ECO:0000256" key="4">
    <source>
        <dbReference type="ARBA" id="ARBA00023136"/>
    </source>
</evidence>
<dbReference type="InterPro" id="IPR045863">
    <property type="entry name" value="CorA_TM1_TM2"/>
</dbReference>
<keyword evidence="4 5" id="KW-0472">Membrane</keyword>
<organism evidence="6 7">
    <name type="scientific">Ampelomyces quisqualis</name>
    <name type="common">Powdery mildew agent</name>
    <dbReference type="NCBI Taxonomy" id="50730"/>
    <lineage>
        <taxon>Eukaryota</taxon>
        <taxon>Fungi</taxon>
        <taxon>Dikarya</taxon>
        <taxon>Ascomycota</taxon>
        <taxon>Pezizomycotina</taxon>
        <taxon>Dothideomycetes</taxon>
        <taxon>Pleosporomycetidae</taxon>
        <taxon>Pleosporales</taxon>
        <taxon>Pleosporineae</taxon>
        <taxon>Phaeosphaeriaceae</taxon>
        <taxon>Ampelomyces</taxon>
    </lineage>
</organism>
<dbReference type="AlphaFoldDB" id="A0A6A5QR96"/>
<gene>
    <name evidence="6" type="ORF">BDU57DRAFT_181040</name>
</gene>